<dbReference type="EMBL" id="CP060713">
    <property type="protein sequence ID" value="QNN52147.1"/>
    <property type="molecule type" value="Genomic_DNA"/>
</dbReference>
<dbReference type="KEGG" id="nmes:H9L09_16820"/>
<accession>A0A7G9R972</accession>
<dbReference type="SUPFAM" id="SSF53254">
    <property type="entry name" value="Phosphoglycerate mutase-like"/>
    <property type="match status" value="1"/>
</dbReference>
<organism evidence="2 3">
    <name type="scientific">Nocardioides mesophilus</name>
    <dbReference type="NCBI Taxonomy" id="433659"/>
    <lineage>
        <taxon>Bacteria</taxon>
        <taxon>Bacillati</taxon>
        <taxon>Actinomycetota</taxon>
        <taxon>Actinomycetes</taxon>
        <taxon>Propionibacteriales</taxon>
        <taxon>Nocardioidaceae</taxon>
        <taxon>Nocardioides</taxon>
    </lineage>
</organism>
<dbReference type="CDD" id="cd07067">
    <property type="entry name" value="HP_PGM_like"/>
    <property type="match status" value="1"/>
</dbReference>
<reference evidence="2 3" key="1">
    <citation type="submission" date="2020-08" db="EMBL/GenBank/DDBJ databases">
        <title>Genome sequence of Nocardioides mesophilus KACC 16243T.</title>
        <authorList>
            <person name="Hyun D.-W."/>
            <person name="Bae J.-W."/>
        </authorList>
    </citation>
    <scope>NUCLEOTIDE SEQUENCE [LARGE SCALE GENOMIC DNA]</scope>
    <source>
        <strain evidence="2 3">KACC 16243</strain>
    </source>
</reference>
<evidence type="ECO:0000313" key="2">
    <source>
        <dbReference type="EMBL" id="QNN52147.1"/>
    </source>
</evidence>
<feature type="compositionally biased region" description="Basic residues" evidence="1">
    <location>
        <begin position="1"/>
        <end position="11"/>
    </location>
</feature>
<protein>
    <submittedName>
        <fullName evidence="2">Histidine phosphatase family protein</fullName>
    </submittedName>
</protein>
<dbReference type="InterPro" id="IPR029033">
    <property type="entry name" value="His_PPase_superfam"/>
</dbReference>
<gene>
    <name evidence="2" type="ORF">H9L09_16820</name>
</gene>
<evidence type="ECO:0000256" key="1">
    <source>
        <dbReference type="SAM" id="MobiDB-lite"/>
    </source>
</evidence>
<evidence type="ECO:0000313" key="3">
    <source>
        <dbReference type="Proteomes" id="UP000515947"/>
    </source>
</evidence>
<sequence length="188" mass="20488">MPRLHLVRHGRSAADPATAPDTWGLDPAGRGDLDALRDGSALPRGAVWFSSPEAKALETACWLTDTPVTVVPELAEHRRGVHWFADQADFRAAVRRAFARPEERAVPQWEPLSAARDRLVPAVRTLLAAHPDDDVVLVGHGTAWTLLVSELTGRPPDLEAWAALRMPDVWEVPRPAAPPDRPASYGTA</sequence>
<dbReference type="Gene3D" id="3.40.50.1240">
    <property type="entry name" value="Phosphoglycerate mutase-like"/>
    <property type="match status" value="1"/>
</dbReference>
<feature type="region of interest" description="Disordered" evidence="1">
    <location>
        <begin position="1"/>
        <end position="26"/>
    </location>
</feature>
<dbReference type="Proteomes" id="UP000515947">
    <property type="component" value="Chromosome"/>
</dbReference>
<keyword evidence="3" id="KW-1185">Reference proteome</keyword>
<dbReference type="Pfam" id="PF00300">
    <property type="entry name" value="His_Phos_1"/>
    <property type="match status" value="1"/>
</dbReference>
<dbReference type="AlphaFoldDB" id="A0A7G9R972"/>
<name>A0A7G9R972_9ACTN</name>
<dbReference type="InterPro" id="IPR013078">
    <property type="entry name" value="His_Pase_superF_clade-1"/>
</dbReference>
<proteinExistence type="predicted"/>
<dbReference type="RefSeq" id="WP_187577989.1">
    <property type="nucleotide sequence ID" value="NZ_CP060713.1"/>
</dbReference>